<sequence>METSYTPVAYDYREVIEEQIAAGKMGKVFFWSADQKVDDVQGRVTKLEDVPGKGLFITLDSGAQIRIDRIITLFGKPGAAYDEYDAFANACLACTAGVPL</sequence>
<proteinExistence type="predicted"/>
<gene>
    <name evidence="1" type="ORF">JI741_05375</name>
</gene>
<evidence type="ECO:0000313" key="1">
    <source>
        <dbReference type="EMBL" id="MBL0740637.1"/>
    </source>
</evidence>
<evidence type="ECO:0000313" key="2">
    <source>
        <dbReference type="Proteomes" id="UP000613030"/>
    </source>
</evidence>
<dbReference type="RefSeq" id="WP_202007960.1">
    <property type="nucleotide sequence ID" value="NZ_JAERRB010000001.1"/>
</dbReference>
<comment type="caution">
    <text evidence="1">The sequence shown here is derived from an EMBL/GenBank/DDBJ whole genome shotgun (WGS) entry which is preliminary data.</text>
</comment>
<organism evidence="1 2">
    <name type="scientific">Chryseolinea lacunae</name>
    <dbReference type="NCBI Taxonomy" id="2801331"/>
    <lineage>
        <taxon>Bacteria</taxon>
        <taxon>Pseudomonadati</taxon>
        <taxon>Bacteroidota</taxon>
        <taxon>Cytophagia</taxon>
        <taxon>Cytophagales</taxon>
        <taxon>Fulvivirgaceae</taxon>
        <taxon>Chryseolinea</taxon>
    </lineage>
</organism>
<dbReference type="Proteomes" id="UP000613030">
    <property type="component" value="Unassembled WGS sequence"/>
</dbReference>
<protein>
    <submittedName>
        <fullName evidence="1">Uncharacterized protein</fullName>
    </submittedName>
</protein>
<reference evidence="1 2" key="1">
    <citation type="submission" date="2021-01" db="EMBL/GenBank/DDBJ databases">
        <title>Chryseolinea sp. Jin1 Genome sequencing and assembly.</title>
        <authorList>
            <person name="Kim I."/>
        </authorList>
    </citation>
    <scope>NUCLEOTIDE SEQUENCE [LARGE SCALE GENOMIC DNA]</scope>
    <source>
        <strain evidence="1 2">Jin1</strain>
    </source>
</reference>
<name>A0ABS1KN16_9BACT</name>
<accession>A0ABS1KN16</accession>
<dbReference type="EMBL" id="JAERRB010000001">
    <property type="protein sequence ID" value="MBL0740637.1"/>
    <property type="molecule type" value="Genomic_DNA"/>
</dbReference>
<keyword evidence="2" id="KW-1185">Reference proteome</keyword>